<sequence>MCRVFDCKELYNSKINFKIILSKAFAWQMPFLVDIVIFTLSIARD</sequence>
<dbReference type="Proteomes" id="UP000005039">
    <property type="component" value="Unassembled WGS sequence"/>
</dbReference>
<dbReference type="AlphaFoldDB" id="I0RA40"/>
<accession>I0RA40</accession>
<keyword evidence="1" id="KW-0472">Membrane</keyword>
<comment type="caution">
    <text evidence="2">The sequence shown here is derived from an EMBL/GenBank/DDBJ whole genome shotgun (WGS) entry which is preliminary data.</text>
</comment>
<protein>
    <submittedName>
        <fullName evidence="2">Uncharacterized protein</fullName>
    </submittedName>
</protein>
<reference evidence="2 3" key="1">
    <citation type="submission" date="2012-03" db="EMBL/GenBank/DDBJ databases">
        <authorList>
            <person name="Durkin A.S."/>
            <person name="McCorrison J."/>
            <person name="Torralba M."/>
            <person name="Gillis M."/>
            <person name="Methe B."/>
            <person name="Sutton G."/>
            <person name="Nelson K.E."/>
        </authorList>
    </citation>
    <scope>NUCLEOTIDE SEQUENCE [LARGE SCALE GENOMIC DNA]</scope>
    <source>
        <strain evidence="2 3">F0468</strain>
    </source>
</reference>
<feature type="transmembrane region" description="Helical" evidence="1">
    <location>
        <begin position="24"/>
        <end position="43"/>
    </location>
</feature>
<dbReference type="EMBL" id="AJGH01000036">
    <property type="protein sequence ID" value="EIC96548.1"/>
    <property type="molecule type" value="Genomic_DNA"/>
</dbReference>
<name>I0RA40_9FIRM</name>
<keyword evidence="1" id="KW-0812">Transmembrane</keyword>
<keyword evidence="1" id="KW-1133">Transmembrane helix</keyword>
<keyword evidence="3" id="KW-1185">Reference proteome</keyword>
<evidence type="ECO:0000313" key="2">
    <source>
        <dbReference type="EMBL" id="EIC96548.1"/>
    </source>
</evidence>
<gene>
    <name evidence="2" type="ORF">HMPREF9970_1361</name>
</gene>
<organism evidence="2 3">
    <name type="scientific">Lachnoanaerobaculum saburreum F0468</name>
    <dbReference type="NCBI Taxonomy" id="1095750"/>
    <lineage>
        <taxon>Bacteria</taxon>
        <taxon>Bacillati</taxon>
        <taxon>Bacillota</taxon>
        <taxon>Clostridia</taxon>
        <taxon>Lachnospirales</taxon>
        <taxon>Lachnospiraceae</taxon>
        <taxon>Lachnoanaerobaculum</taxon>
    </lineage>
</organism>
<evidence type="ECO:0000256" key="1">
    <source>
        <dbReference type="SAM" id="Phobius"/>
    </source>
</evidence>
<evidence type="ECO:0000313" key="3">
    <source>
        <dbReference type="Proteomes" id="UP000005039"/>
    </source>
</evidence>
<dbReference type="PATRIC" id="fig|1095750.3.peg.704"/>
<proteinExistence type="predicted"/>